<dbReference type="PANTHER" id="PTHR10131">
    <property type="entry name" value="TNF RECEPTOR ASSOCIATED FACTOR"/>
    <property type="match status" value="1"/>
</dbReference>
<proteinExistence type="evidence at transcript level"/>
<dbReference type="SUPFAM" id="SSF57850">
    <property type="entry name" value="RING/U-box"/>
    <property type="match status" value="1"/>
</dbReference>
<sequence length="483" mass="54838">MPPRGLEYTLVGFSDQLDWRPLHFVKPIPPNRICSACGIVRRTTALLPCMHVLCECCYEQCAQDGGRVCPLDGHSCRGGDVDWKESAAEEILSRKVSCWNEENGCKAVMAASEIPLHFRRQCGHHSACCPKCSATVLCRDMCAHLKSDCRVLMTPRTSECEGQTSCKEDAALFSSFRRALDEQARQMRAFLERLPAERSSSDDRITEMYHSMNAFKETLTQELTQGIDTIKETLKEELAETRQIQRNLAMSSRQIAASNEEGRHSFMAKRDAVRDLPRRTDTPLETETQKCTLLNAVKQNADKLSQIATTISAFKAESKVCGEKTLHCVERVLRHAELDVVHTYFIVSGVRSGRDAALKEGYIDYDSQHVHLRGYCMSPGLRFQKEGDSVTLHVCFRLHKGDMDDVVQWPFEHKVKLTVVHPEGAAQCELEVKPYPSVEYFERPVKSSNSRVYFIAPSLKLRDLMRGGYIQDDQLRLKWELRP</sequence>
<keyword evidence="6" id="KW-0675">Receptor</keyword>
<dbReference type="CDD" id="cd16449">
    <property type="entry name" value="RING-HC"/>
    <property type="match status" value="1"/>
</dbReference>
<dbReference type="EMBL" id="GFAC01001708">
    <property type="protein sequence ID" value="JAT97480.1"/>
    <property type="molecule type" value="mRNA"/>
</dbReference>
<keyword evidence="3" id="KW-0862">Zinc</keyword>
<keyword evidence="2 4" id="KW-0863">Zinc-finger</keyword>
<evidence type="ECO:0000256" key="2">
    <source>
        <dbReference type="ARBA" id="ARBA00022771"/>
    </source>
</evidence>
<dbReference type="Gene3D" id="3.30.40.10">
    <property type="entry name" value="Zinc/RING finger domain, C3HC4 (zinc finger)"/>
    <property type="match status" value="1"/>
</dbReference>
<dbReference type="InterPro" id="IPR049342">
    <property type="entry name" value="TRAF1-6_MATH_dom"/>
</dbReference>
<evidence type="ECO:0000259" key="5">
    <source>
        <dbReference type="PROSITE" id="PS50089"/>
    </source>
</evidence>
<protein>
    <submittedName>
        <fullName evidence="6">Putative tumor necrosis factor receptor-associated factor</fullName>
    </submittedName>
</protein>
<evidence type="ECO:0000256" key="1">
    <source>
        <dbReference type="ARBA" id="ARBA00022723"/>
    </source>
</evidence>
<dbReference type="Gene3D" id="2.60.210.10">
    <property type="entry name" value="Apoptosis, Tumor Necrosis Factor Receptor Associated Protein 2, Chain A"/>
    <property type="match status" value="1"/>
</dbReference>
<dbReference type="PROSITE" id="PS00518">
    <property type="entry name" value="ZF_RING_1"/>
    <property type="match status" value="1"/>
</dbReference>
<keyword evidence="1" id="KW-0479">Metal-binding</keyword>
<dbReference type="SUPFAM" id="SSF49599">
    <property type="entry name" value="TRAF domain-like"/>
    <property type="match status" value="2"/>
</dbReference>
<evidence type="ECO:0000256" key="3">
    <source>
        <dbReference type="ARBA" id="ARBA00022833"/>
    </source>
</evidence>
<dbReference type="InterPro" id="IPR001841">
    <property type="entry name" value="Znf_RING"/>
</dbReference>
<organism evidence="6">
    <name type="scientific">Amblyomma aureolatum</name>
    <dbReference type="NCBI Taxonomy" id="187763"/>
    <lineage>
        <taxon>Eukaryota</taxon>
        <taxon>Metazoa</taxon>
        <taxon>Ecdysozoa</taxon>
        <taxon>Arthropoda</taxon>
        <taxon>Chelicerata</taxon>
        <taxon>Arachnida</taxon>
        <taxon>Acari</taxon>
        <taxon>Parasitiformes</taxon>
        <taxon>Ixodida</taxon>
        <taxon>Ixodoidea</taxon>
        <taxon>Ixodidae</taxon>
        <taxon>Amblyomminae</taxon>
        <taxon>Amblyomma</taxon>
    </lineage>
</organism>
<dbReference type="InterPro" id="IPR008974">
    <property type="entry name" value="TRAF-like"/>
</dbReference>
<dbReference type="PANTHER" id="PTHR10131:SF138">
    <property type="entry name" value="RE66324P"/>
    <property type="match status" value="1"/>
</dbReference>
<dbReference type="AlphaFoldDB" id="A0A1E1XE19"/>
<evidence type="ECO:0000256" key="4">
    <source>
        <dbReference type="PROSITE-ProRule" id="PRU00175"/>
    </source>
</evidence>
<dbReference type="GO" id="GO:0008270">
    <property type="term" value="F:zinc ion binding"/>
    <property type="evidence" value="ECO:0007669"/>
    <property type="project" value="UniProtKB-KW"/>
</dbReference>
<dbReference type="GO" id="GO:0043122">
    <property type="term" value="P:regulation of canonical NF-kappaB signal transduction"/>
    <property type="evidence" value="ECO:0007669"/>
    <property type="project" value="TreeGrafter"/>
</dbReference>
<reference evidence="6" key="1">
    <citation type="journal article" date="2017" name="Front. Cell. Infect. Microbiol.">
        <title>The Distinct Transcriptional Response of the Midgut of Amblyomma sculptum and Amblyomma aureolatum Ticks to Rickettsia rickettsii Correlates to Their Differences in Susceptibility to Infection.</title>
        <authorList>
            <person name="Martins L.A."/>
            <person name="Galletti M.F.B.M."/>
            <person name="Ribeiro J.M."/>
            <person name="Fujita A."/>
            <person name="Costa F.B."/>
            <person name="Labruna M.B."/>
            <person name="Daffre S."/>
            <person name="Fogaca A.C."/>
        </authorList>
    </citation>
    <scope>NUCLEOTIDE SEQUENCE</scope>
</reference>
<dbReference type="Pfam" id="PF21355">
    <property type="entry name" value="TRAF-mep_MATH"/>
    <property type="match status" value="1"/>
</dbReference>
<evidence type="ECO:0000313" key="6">
    <source>
        <dbReference type="EMBL" id="JAT97480.1"/>
    </source>
</evidence>
<feature type="domain" description="RING-type" evidence="5">
    <location>
        <begin position="34"/>
        <end position="72"/>
    </location>
</feature>
<dbReference type="PROSITE" id="PS50089">
    <property type="entry name" value="ZF_RING_2"/>
    <property type="match status" value="1"/>
</dbReference>
<accession>A0A1E1XE19</accession>
<name>A0A1E1XE19_9ACAR</name>
<dbReference type="GO" id="GO:0005164">
    <property type="term" value="F:tumor necrosis factor receptor binding"/>
    <property type="evidence" value="ECO:0007669"/>
    <property type="project" value="TreeGrafter"/>
</dbReference>
<dbReference type="InterPro" id="IPR013083">
    <property type="entry name" value="Znf_RING/FYVE/PHD"/>
</dbReference>
<dbReference type="GO" id="GO:0009898">
    <property type="term" value="C:cytoplasmic side of plasma membrane"/>
    <property type="evidence" value="ECO:0007669"/>
    <property type="project" value="TreeGrafter"/>
</dbReference>
<dbReference type="InterPro" id="IPR017907">
    <property type="entry name" value="Znf_RING_CS"/>
</dbReference>